<proteinExistence type="predicted"/>
<reference evidence="1 2" key="1">
    <citation type="submission" date="2020-06" db="EMBL/GenBank/DDBJ databases">
        <title>Transcriptomic and genomic resources for Thalictrum thalictroides and T. hernandezii: Facilitating candidate gene discovery in an emerging model plant lineage.</title>
        <authorList>
            <person name="Arias T."/>
            <person name="Riano-Pachon D.M."/>
            <person name="Di Stilio V.S."/>
        </authorList>
    </citation>
    <scope>NUCLEOTIDE SEQUENCE [LARGE SCALE GENOMIC DNA]</scope>
    <source>
        <strain evidence="2">cv. WT478/WT964</strain>
        <tissue evidence="1">Leaves</tissue>
    </source>
</reference>
<dbReference type="InterPro" id="IPR031127">
    <property type="entry name" value="E3_UB_ligase_RBR"/>
</dbReference>
<dbReference type="Gene3D" id="3.30.40.10">
    <property type="entry name" value="Zinc/RING finger domain, C3HC4 (zinc finger)"/>
    <property type="match status" value="1"/>
</dbReference>
<gene>
    <name evidence="1" type="ORF">FRX31_010395</name>
</gene>
<protein>
    <submittedName>
        <fullName evidence="1">RING/U-box protein</fullName>
    </submittedName>
</protein>
<comment type="caution">
    <text evidence="1">The sequence shown here is derived from an EMBL/GenBank/DDBJ whole genome shotgun (WGS) entry which is preliminary data.</text>
</comment>
<dbReference type="PANTHER" id="PTHR11685">
    <property type="entry name" value="RBR FAMILY RING FINGER AND IBR DOMAIN-CONTAINING"/>
    <property type="match status" value="1"/>
</dbReference>
<name>A0A7J6WRL3_THATH</name>
<dbReference type="Proteomes" id="UP000554482">
    <property type="component" value="Unassembled WGS sequence"/>
</dbReference>
<accession>A0A7J6WRL3</accession>
<sequence length="223" mass="24964">MSMVFEVRVKGPDDAKTIAVSIAAIGAALCDPQDNLILDIQKPLDGDWAPGHLQLKVELNALVENYNEVVIQRREDSNTCGSGEDIKFAFRLEIDSQITRSAESCCAMNLKETCSICLEDTDVGQMFVIDGCLHCYCQSRLRKHVEAKLRLGMVMVPRCPHEGCKTQLDIPIYKKLDIMNRRIKESSIHVTKRLYCPYPRCSELMSKSEVLPFNGSALSHSAI</sequence>
<dbReference type="AlphaFoldDB" id="A0A7J6WRL3"/>
<dbReference type="InterPro" id="IPR013083">
    <property type="entry name" value="Znf_RING/FYVE/PHD"/>
</dbReference>
<dbReference type="GO" id="GO:0004842">
    <property type="term" value="F:ubiquitin-protein transferase activity"/>
    <property type="evidence" value="ECO:0007669"/>
    <property type="project" value="InterPro"/>
</dbReference>
<dbReference type="OrthoDB" id="9977870at2759"/>
<keyword evidence="2" id="KW-1185">Reference proteome</keyword>
<evidence type="ECO:0000313" key="2">
    <source>
        <dbReference type="Proteomes" id="UP000554482"/>
    </source>
</evidence>
<dbReference type="EMBL" id="JABWDY010011191">
    <property type="protein sequence ID" value="KAF5200006.1"/>
    <property type="molecule type" value="Genomic_DNA"/>
</dbReference>
<organism evidence="1 2">
    <name type="scientific">Thalictrum thalictroides</name>
    <name type="common">Rue-anemone</name>
    <name type="synonym">Anemone thalictroides</name>
    <dbReference type="NCBI Taxonomy" id="46969"/>
    <lineage>
        <taxon>Eukaryota</taxon>
        <taxon>Viridiplantae</taxon>
        <taxon>Streptophyta</taxon>
        <taxon>Embryophyta</taxon>
        <taxon>Tracheophyta</taxon>
        <taxon>Spermatophyta</taxon>
        <taxon>Magnoliopsida</taxon>
        <taxon>Ranunculales</taxon>
        <taxon>Ranunculaceae</taxon>
        <taxon>Thalictroideae</taxon>
        <taxon>Thalictrum</taxon>
    </lineage>
</organism>
<evidence type="ECO:0000313" key="1">
    <source>
        <dbReference type="EMBL" id="KAF5200006.1"/>
    </source>
</evidence>
<dbReference type="GO" id="GO:0016567">
    <property type="term" value="P:protein ubiquitination"/>
    <property type="evidence" value="ECO:0007669"/>
    <property type="project" value="InterPro"/>
</dbReference>
<dbReference type="SUPFAM" id="SSF57850">
    <property type="entry name" value="RING/U-box"/>
    <property type="match status" value="1"/>
</dbReference>